<accession>L9X4Z4</accession>
<dbReference type="Proteomes" id="UP000011531">
    <property type="component" value="Unassembled WGS sequence"/>
</dbReference>
<feature type="domain" description="Halobacterial output" evidence="2">
    <location>
        <begin position="24"/>
        <end position="96"/>
    </location>
</feature>
<evidence type="ECO:0000313" key="4">
    <source>
        <dbReference type="Proteomes" id="UP000011531"/>
    </source>
</evidence>
<evidence type="ECO:0000313" key="3">
    <source>
        <dbReference type="EMBL" id="ELY55663.1"/>
    </source>
</evidence>
<organism evidence="3 4">
    <name type="scientific">Natronococcus jeotgali DSM 18795</name>
    <dbReference type="NCBI Taxonomy" id="1227498"/>
    <lineage>
        <taxon>Archaea</taxon>
        <taxon>Methanobacteriati</taxon>
        <taxon>Methanobacteriota</taxon>
        <taxon>Stenosarchaea group</taxon>
        <taxon>Halobacteria</taxon>
        <taxon>Halobacteriales</taxon>
        <taxon>Natrialbaceae</taxon>
        <taxon>Natronococcus</taxon>
    </lineage>
</organism>
<dbReference type="RefSeq" id="WP_008424985.1">
    <property type="nucleotide sequence ID" value="NZ_AOIA01000128.1"/>
</dbReference>
<comment type="caution">
    <text evidence="3">The sequence shown here is derived from an EMBL/GenBank/DDBJ whole genome shotgun (WGS) entry which is preliminary data.</text>
</comment>
<dbReference type="AlphaFoldDB" id="L9X4Z4"/>
<keyword evidence="4" id="KW-1185">Reference proteome</keyword>
<dbReference type="OrthoDB" id="271604at2157"/>
<sequence>MALTDDDSTEAGAPSIERAYDPDTAPTVAVLEAIAALEGTDATALHDEVGLVLYDHLDPQALDALFTSGSTAASVSVALEADETYAVTIASDRVAVARRE</sequence>
<dbReference type="EMBL" id="AOIA01000128">
    <property type="protein sequence ID" value="ELY55663.1"/>
    <property type="molecule type" value="Genomic_DNA"/>
</dbReference>
<dbReference type="InterPro" id="IPR040624">
    <property type="entry name" value="HalOD1"/>
</dbReference>
<gene>
    <name evidence="3" type="ORF">C492_15351</name>
</gene>
<dbReference type="STRING" id="1227498.C492_15351"/>
<reference evidence="3 4" key="1">
    <citation type="journal article" date="2014" name="PLoS Genet.">
        <title>Phylogenetically driven sequencing of extremely halophilic archaea reveals strategies for static and dynamic osmo-response.</title>
        <authorList>
            <person name="Becker E.A."/>
            <person name="Seitzer P.M."/>
            <person name="Tritt A."/>
            <person name="Larsen D."/>
            <person name="Krusor M."/>
            <person name="Yao A.I."/>
            <person name="Wu D."/>
            <person name="Madern D."/>
            <person name="Eisen J.A."/>
            <person name="Darling A.E."/>
            <person name="Facciotti M.T."/>
        </authorList>
    </citation>
    <scope>NUCLEOTIDE SEQUENCE [LARGE SCALE GENOMIC DNA]</scope>
    <source>
        <strain evidence="3 4">DSM 18795</strain>
    </source>
</reference>
<evidence type="ECO:0000256" key="1">
    <source>
        <dbReference type="SAM" id="MobiDB-lite"/>
    </source>
</evidence>
<evidence type="ECO:0000259" key="2">
    <source>
        <dbReference type="Pfam" id="PF18545"/>
    </source>
</evidence>
<protein>
    <recommendedName>
        <fullName evidence="2">Halobacterial output domain-containing protein</fullName>
    </recommendedName>
</protein>
<dbReference type="Pfam" id="PF18545">
    <property type="entry name" value="HalOD1"/>
    <property type="match status" value="1"/>
</dbReference>
<proteinExistence type="predicted"/>
<feature type="region of interest" description="Disordered" evidence="1">
    <location>
        <begin position="1"/>
        <end position="22"/>
    </location>
</feature>
<name>L9X4Z4_9EURY</name>